<organism evidence="2">
    <name type="scientific">Laccaria bicolor (strain S238N-H82 / ATCC MYA-4686)</name>
    <name type="common">Bicoloured deceiver</name>
    <name type="synonym">Laccaria laccata var. bicolor</name>
    <dbReference type="NCBI Taxonomy" id="486041"/>
    <lineage>
        <taxon>Eukaryota</taxon>
        <taxon>Fungi</taxon>
        <taxon>Dikarya</taxon>
        <taxon>Basidiomycota</taxon>
        <taxon>Agaricomycotina</taxon>
        <taxon>Agaricomycetes</taxon>
        <taxon>Agaricomycetidae</taxon>
        <taxon>Agaricales</taxon>
        <taxon>Agaricineae</taxon>
        <taxon>Hydnangiaceae</taxon>
        <taxon>Laccaria</taxon>
    </lineage>
</organism>
<reference evidence="1 2" key="1">
    <citation type="journal article" date="2008" name="Nature">
        <title>The genome of Laccaria bicolor provides insights into mycorrhizal symbiosis.</title>
        <authorList>
            <person name="Martin F."/>
            <person name="Aerts A."/>
            <person name="Ahren D."/>
            <person name="Brun A."/>
            <person name="Danchin E.G.J."/>
            <person name="Duchaussoy F."/>
            <person name="Gibon J."/>
            <person name="Kohler A."/>
            <person name="Lindquist E."/>
            <person name="Pereda V."/>
            <person name="Salamov A."/>
            <person name="Shapiro H.J."/>
            <person name="Wuyts J."/>
            <person name="Blaudez D."/>
            <person name="Buee M."/>
            <person name="Brokstein P."/>
            <person name="Canbaeck B."/>
            <person name="Cohen D."/>
            <person name="Courty P.E."/>
            <person name="Coutinho P.M."/>
            <person name="Delaruelle C."/>
            <person name="Detter J.C."/>
            <person name="Deveau A."/>
            <person name="DiFazio S."/>
            <person name="Duplessis S."/>
            <person name="Fraissinet-Tachet L."/>
            <person name="Lucic E."/>
            <person name="Frey-Klett P."/>
            <person name="Fourrey C."/>
            <person name="Feussner I."/>
            <person name="Gay G."/>
            <person name="Grimwood J."/>
            <person name="Hoegger P.J."/>
            <person name="Jain P."/>
            <person name="Kilaru S."/>
            <person name="Labbe J."/>
            <person name="Lin Y.C."/>
            <person name="Legue V."/>
            <person name="Le Tacon F."/>
            <person name="Marmeisse R."/>
            <person name="Melayah D."/>
            <person name="Montanini B."/>
            <person name="Muratet M."/>
            <person name="Nehls U."/>
            <person name="Niculita-Hirzel H."/>
            <person name="Oudot-Le Secq M.P."/>
            <person name="Peter M."/>
            <person name="Quesneville H."/>
            <person name="Rajashekar B."/>
            <person name="Reich M."/>
            <person name="Rouhier N."/>
            <person name="Schmutz J."/>
            <person name="Yin T."/>
            <person name="Chalot M."/>
            <person name="Henrissat B."/>
            <person name="Kuees U."/>
            <person name="Lucas S."/>
            <person name="Van de Peer Y."/>
            <person name="Podila G.K."/>
            <person name="Polle A."/>
            <person name="Pukkila P.J."/>
            <person name="Richardson P.M."/>
            <person name="Rouze P."/>
            <person name="Sanders I.R."/>
            <person name="Stajich J.E."/>
            <person name="Tunlid A."/>
            <person name="Tuskan G."/>
            <person name="Grigoriev I.V."/>
        </authorList>
    </citation>
    <scope>NUCLEOTIDE SEQUENCE [LARGE SCALE GENOMIC DNA]</scope>
    <source>
        <strain evidence="2">S238N-H82 / ATCC MYA-4686</strain>
    </source>
</reference>
<dbReference type="KEGG" id="lbc:LACBIDRAFT_317902"/>
<proteinExistence type="predicted"/>
<evidence type="ECO:0000313" key="1">
    <source>
        <dbReference type="EMBL" id="EDR10023.1"/>
    </source>
</evidence>
<protein>
    <submittedName>
        <fullName evidence="1">Predicted protein</fullName>
    </submittedName>
</protein>
<dbReference type="OrthoDB" id="10389125at2759"/>
<dbReference type="AlphaFoldDB" id="B0D5H4"/>
<dbReference type="EMBL" id="DS547098">
    <property type="protein sequence ID" value="EDR10023.1"/>
    <property type="molecule type" value="Genomic_DNA"/>
</dbReference>
<keyword evidence="2" id="KW-1185">Reference proteome</keyword>
<evidence type="ECO:0000313" key="2">
    <source>
        <dbReference type="Proteomes" id="UP000001194"/>
    </source>
</evidence>
<sequence length="291" mass="31653">MPLPADAIDVCNLISLVNDSANSTTVNDSTQNDSDIKAVLEGLENPRVVQVIARGISNLMSNCNESAMSPLMPPIMPTNHVEAGLAQTTTNALCVGGVAPHATLPLANNSQHYRRTAYYFPSTPTFTPSPPQAFLPSPDVIFATPQFTATTLKRSASTAFSTNSDSVAKFGVYPCGWQNCGHLFTISHKFIEDLRTHLREAHYLAMGLRDPLIACQWSSCRLTEKIPASMLVTHIFGPHMKLNQGCKFCGTELFGAYALSKHFQTCRKAKRVIVGRGHPAAHATSKRVRVN</sequence>
<dbReference type="GeneID" id="6075093"/>
<dbReference type="InParanoid" id="B0D5H4"/>
<gene>
    <name evidence="1" type="ORF">LACBIDRAFT_317902</name>
</gene>
<accession>B0D5H4</accession>
<name>B0D5H4_LACBS</name>
<dbReference type="RefSeq" id="XP_001879408.1">
    <property type="nucleotide sequence ID" value="XM_001879373.1"/>
</dbReference>
<dbReference type="HOGENOM" id="CLU_903342_0_0_1"/>
<dbReference type="Proteomes" id="UP000001194">
    <property type="component" value="Unassembled WGS sequence"/>
</dbReference>